<dbReference type="InterPro" id="IPR000340">
    <property type="entry name" value="Dual-sp_phosphatase_cat-dom"/>
</dbReference>
<dbReference type="PRINTS" id="PR01908">
    <property type="entry name" value="ADSPHPHTASE"/>
</dbReference>
<dbReference type="GeneID" id="100552998"/>
<dbReference type="EC" id="3.1.3.16" evidence="7"/>
<name>A0A803TZM2_ANOCA</name>
<dbReference type="InterPro" id="IPR020422">
    <property type="entry name" value="TYR_PHOSPHATASE_DUAL_dom"/>
</dbReference>
<keyword evidence="11" id="KW-1185">Reference proteome</keyword>
<dbReference type="SMART" id="SM00195">
    <property type="entry name" value="DSPc"/>
    <property type="match status" value="1"/>
</dbReference>
<dbReference type="GO" id="GO:0043409">
    <property type="term" value="P:negative regulation of MAPK cascade"/>
    <property type="evidence" value="ECO:0000318"/>
    <property type="project" value="GO_Central"/>
</dbReference>
<dbReference type="SUPFAM" id="SSF52799">
    <property type="entry name" value="(Phosphotyrosine protein) phosphatases II"/>
    <property type="match status" value="1"/>
</dbReference>
<dbReference type="Proteomes" id="UP000001646">
    <property type="component" value="Unplaced"/>
</dbReference>
<gene>
    <name evidence="10" type="primary">LOC100552998</name>
</gene>
<dbReference type="RefSeq" id="XP_003223192.1">
    <property type="nucleotide sequence ID" value="XM_003223144.4"/>
</dbReference>
<reference evidence="10" key="3">
    <citation type="submission" date="2025-09" db="UniProtKB">
        <authorList>
            <consortium name="Ensembl"/>
        </authorList>
    </citation>
    <scope>IDENTIFICATION</scope>
</reference>
<dbReference type="GO" id="GO:0033549">
    <property type="term" value="F:MAP kinase phosphatase activity"/>
    <property type="evidence" value="ECO:0000318"/>
    <property type="project" value="GO_Central"/>
</dbReference>
<evidence type="ECO:0000313" key="11">
    <source>
        <dbReference type="Proteomes" id="UP000001646"/>
    </source>
</evidence>
<keyword evidence="3 7" id="KW-0904">Protein phosphatase</keyword>
<evidence type="ECO:0000256" key="1">
    <source>
        <dbReference type="ARBA" id="ARBA00008601"/>
    </source>
</evidence>
<dbReference type="InterPro" id="IPR016130">
    <property type="entry name" value="Tyr_Pase_AS"/>
</dbReference>
<evidence type="ECO:0000256" key="7">
    <source>
        <dbReference type="RuleBase" id="RU366038"/>
    </source>
</evidence>
<evidence type="ECO:0000256" key="5">
    <source>
        <dbReference type="ARBA" id="ARBA00048336"/>
    </source>
</evidence>
<dbReference type="InterPro" id="IPR000387">
    <property type="entry name" value="Tyr_Pase_dom"/>
</dbReference>
<reference evidence="10" key="1">
    <citation type="submission" date="2009-12" db="EMBL/GenBank/DDBJ databases">
        <title>The Genome Sequence of Anolis carolinensis (Green Anole Lizard).</title>
        <authorList>
            <consortium name="The Genome Sequencing Platform"/>
            <person name="Di Palma F."/>
            <person name="Alfoldi J."/>
            <person name="Heiman D."/>
            <person name="Young S."/>
            <person name="Grabherr M."/>
            <person name="Johnson J."/>
            <person name="Lander E.S."/>
            <person name="Lindblad-Toh K."/>
        </authorList>
    </citation>
    <scope>NUCLEOTIDE SEQUENCE [LARGE SCALE GENOMIC DNA]</scope>
    <source>
        <strain evidence="10">JBL SC #1</strain>
    </source>
</reference>
<evidence type="ECO:0000256" key="4">
    <source>
        <dbReference type="ARBA" id="ARBA00047761"/>
    </source>
</evidence>
<dbReference type="GeneTree" id="ENSGT00940000162682"/>
<feature type="domain" description="Tyrosine specific protein phosphatases" evidence="9">
    <location>
        <begin position="95"/>
        <end position="153"/>
    </location>
</feature>
<dbReference type="PROSITE" id="PS00383">
    <property type="entry name" value="TYR_PHOSPHATASE_1"/>
    <property type="match status" value="1"/>
</dbReference>
<accession>A0A803TZM2</accession>
<evidence type="ECO:0000256" key="3">
    <source>
        <dbReference type="ARBA" id="ARBA00022912"/>
    </source>
</evidence>
<dbReference type="InParanoid" id="A0A803TZM2"/>
<evidence type="ECO:0000259" key="9">
    <source>
        <dbReference type="PROSITE" id="PS50056"/>
    </source>
</evidence>
<dbReference type="EC" id="3.1.3.48" evidence="7"/>
<comment type="catalytic activity">
    <reaction evidence="7">
        <text>O-phospho-L-tyrosyl-[protein] + H2O = L-tyrosyl-[protein] + phosphate</text>
        <dbReference type="Rhea" id="RHEA:10684"/>
        <dbReference type="Rhea" id="RHEA-COMP:10136"/>
        <dbReference type="Rhea" id="RHEA-COMP:20101"/>
        <dbReference type="ChEBI" id="CHEBI:15377"/>
        <dbReference type="ChEBI" id="CHEBI:43474"/>
        <dbReference type="ChEBI" id="CHEBI:46858"/>
        <dbReference type="ChEBI" id="CHEBI:61978"/>
        <dbReference type="EC" id="3.1.3.48"/>
    </reaction>
</comment>
<dbReference type="InterPro" id="IPR029021">
    <property type="entry name" value="Prot-tyrosine_phosphatase-like"/>
</dbReference>
<evidence type="ECO:0000256" key="2">
    <source>
        <dbReference type="ARBA" id="ARBA00022801"/>
    </source>
</evidence>
<dbReference type="Ensembl" id="ENSACAT00000036882.1">
    <property type="protein sequence ID" value="ENSACAP00000040662.1"/>
    <property type="gene ID" value="ENSACAG00000041941.1"/>
</dbReference>
<dbReference type="OrthoDB" id="10252009at2759"/>
<dbReference type="PROSITE" id="PS50054">
    <property type="entry name" value="TYR_PHOSPHATASE_DUAL"/>
    <property type="match status" value="1"/>
</dbReference>
<dbReference type="AlphaFoldDB" id="A0A803TZM2"/>
<evidence type="ECO:0000313" key="10">
    <source>
        <dbReference type="Ensembl" id="ENSACAP00000040662.1"/>
    </source>
</evidence>
<evidence type="ECO:0000259" key="8">
    <source>
        <dbReference type="PROSITE" id="PS50054"/>
    </source>
</evidence>
<keyword evidence="2 7" id="KW-0378">Hydrolase</keyword>
<comment type="similarity">
    <text evidence="1 7">Belongs to the protein-tyrosine phosphatase family. Non-receptor class dual specificity subfamily.</text>
</comment>
<dbReference type="GO" id="GO:0004722">
    <property type="term" value="F:protein serine/threonine phosphatase activity"/>
    <property type="evidence" value="ECO:0007669"/>
    <property type="project" value="UniProtKB-EC"/>
</dbReference>
<dbReference type="PANTHER" id="PTHR45682">
    <property type="entry name" value="AGAP008228-PA"/>
    <property type="match status" value="1"/>
</dbReference>
<reference evidence="10" key="2">
    <citation type="submission" date="2025-08" db="UniProtKB">
        <authorList>
            <consortium name="Ensembl"/>
        </authorList>
    </citation>
    <scope>IDENTIFICATION</scope>
</reference>
<dbReference type="PRINTS" id="PR01909">
    <property type="entry name" value="ADSPHPHTASEA"/>
</dbReference>
<dbReference type="GO" id="GO:0005737">
    <property type="term" value="C:cytoplasm"/>
    <property type="evidence" value="ECO:0000318"/>
    <property type="project" value="GO_Central"/>
</dbReference>
<sequence>MNTLKSAAPSLKELEHAMDNCRMELNEIDEVWSNIYIGGIVIAHNKEELKRYGITHILNAAHNAWGSKGNQAFYSREFLYHGIAAEDSTDFDLSVYFYPASEYIHKALSSPNGKILVHCILGKSRSATLVLAYLMIHHNFSLAAALEKILLSRAISPNRGFLKQLQDLELELRHRISLCQLQ</sequence>
<dbReference type="GO" id="GO:0008138">
    <property type="term" value="F:protein tyrosine/serine/threonine phosphatase activity"/>
    <property type="evidence" value="ECO:0000318"/>
    <property type="project" value="GO_Central"/>
</dbReference>
<dbReference type="PROSITE" id="PS50056">
    <property type="entry name" value="TYR_PHOSPHATASE_2"/>
    <property type="match status" value="1"/>
</dbReference>
<comment type="catalytic activity">
    <reaction evidence="5 7">
        <text>O-phospho-L-threonyl-[protein] + H2O = L-threonyl-[protein] + phosphate</text>
        <dbReference type="Rhea" id="RHEA:47004"/>
        <dbReference type="Rhea" id="RHEA-COMP:11060"/>
        <dbReference type="Rhea" id="RHEA-COMP:11605"/>
        <dbReference type="ChEBI" id="CHEBI:15377"/>
        <dbReference type="ChEBI" id="CHEBI:30013"/>
        <dbReference type="ChEBI" id="CHEBI:43474"/>
        <dbReference type="ChEBI" id="CHEBI:61977"/>
        <dbReference type="EC" id="3.1.3.16"/>
    </reaction>
</comment>
<feature type="active site" description="Phosphocysteine intermediate" evidence="6">
    <location>
        <position position="119"/>
    </location>
</feature>
<feature type="domain" description="Tyrosine-protein phosphatase" evidence="8">
    <location>
        <begin position="27"/>
        <end position="174"/>
    </location>
</feature>
<proteinExistence type="inferred from homology"/>
<organism evidence="10 11">
    <name type="scientific">Anolis carolinensis</name>
    <name type="common">Green anole</name>
    <name type="synonym">American chameleon</name>
    <dbReference type="NCBI Taxonomy" id="28377"/>
    <lineage>
        <taxon>Eukaryota</taxon>
        <taxon>Metazoa</taxon>
        <taxon>Chordata</taxon>
        <taxon>Craniata</taxon>
        <taxon>Vertebrata</taxon>
        <taxon>Euteleostomi</taxon>
        <taxon>Lepidosauria</taxon>
        <taxon>Squamata</taxon>
        <taxon>Bifurcata</taxon>
        <taxon>Unidentata</taxon>
        <taxon>Episquamata</taxon>
        <taxon>Toxicofera</taxon>
        <taxon>Iguania</taxon>
        <taxon>Dactyloidae</taxon>
        <taxon>Anolis</taxon>
    </lineage>
</organism>
<dbReference type="PANTHER" id="PTHR45682:SF16">
    <property type="entry name" value="DUAL SPECIFICITY PROTEIN PHOSPHATASE"/>
    <property type="match status" value="1"/>
</dbReference>
<protein>
    <recommendedName>
        <fullName evidence="7">Dual specificity protein phosphatase</fullName>
        <ecNumber evidence="7">3.1.3.16</ecNumber>
        <ecNumber evidence="7">3.1.3.48</ecNumber>
    </recommendedName>
</protein>
<dbReference type="KEGG" id="acs:100552998"/>
<evidence type="ECO:0000256" key="6">
    <source>
        <dbReference type="PIRSR" id="PIRSR620405-1"/>
    </source>
</evidence>
<dbReference type="Pfam" id="PF00782">
    <property type="entry name" value="DSPc"/>
    <property type="match status" value="1"/>
</dbReference>
<comment type="function">
    <text evidence="7">Dual specificity phosphatase able to dephosphorylate phosphotyrosine, phosphoserine and phosphothreonine residues, with a preference for phosphotyrosine as a substrate.</text>
</comment>
<dbReference type="GO" id="GO:0004725">
    <property type="term" value="F:protein tyrosine phosphatase activity"/>
    <property type="evidence" value="ECO:0007669"/>
    <property type="project" value="UniProtKB-EC"/>
</dbReference>
<dbReference type="InterPro" id="IPR020405">
    <property type="entry name" value="Atypical_DUSP_subfamA"/>
</dbReference>
<dbReference type="Gene3D" id="3.90.190.10">
    <property type="entry name" value="Protein tyrosine phosphatase superfamily"/>
    <property type="match status" value="1"/>
</dbReference>
<comment type="catalytic activity">
    <reaction evidence="4 7">
        <text>O-phospho-L-seryl-[protein] + H2O = L-seryl-[protein] + phosphate</text>
        <dbReference type="Rhea" id="RHEA:20629"/>
        <dbReference type="Rhea" id="RHEA-COMP:9863"/>
        <dbReference type="Rhea" id="RHEA-COMP:11604"/>
        <dbReference type="ChEBI" id="CHEBI:15377"/>
        <dbReference type="ChEBI" id="CHEBI:29999"/>
        <dbReference type="ChEBI" id="CHEBI:43474"/>
        <dbReference type="ChEBI" id="CHEBI:83421"/>
        <dbReference type="EC" id="3.1.3.16"/>
    </reaction>
</comment>